<dbReference type="Pfam" id="PF02958">
    <property type="entry name" value="EcKL"/>
    <property type="match status" value="1"/>
</dbReference>
<dbReference type="SMART" id="SM00587">
    <property type="entry name" value="CHK"/>
    <property type="match status" value="1"/>
</dbReference>
<organism evidence="2">
    <name type="scientific">Cuerna arida</name>
    <dbReference type="NCBI Taxonomy" id="1464854"/>
    <lineage>
        <taxon>Eukaryota</taxon>
        <taxon>Metazoa</taxon>
        <taxon>Ecdysozoa</taxon>
        <taxon>Arthropoda</taxon>
        <taxon>Hexapoda</taxon>
        <taxon>Insecta</taxon>
        <taxon>Pterygota</taxon>
        <taxon>Neoptera</taxon>
        <taxon>Paraneoptera</taxon>
        <taxon>Hemiptera</taxon>
        <taxon>Auchenorrhyncha</taxon>
        <taxon>Membracoidea</taxon>
        <taxon>Cicadellidae</taxon>
        <taxon>Cicadellinae</taxon>
        <taxon>Proconiini</taxon>
        <taxon>Cuerna</taxon>
    </lineage>
</organism>
<feature type="domain" description="CHK kinase-like" evidence="1">
    <location>
        <begin position="123"/>
        <end position="317"/>
    </location>
</feature>
<dbReference type="PANTHER" id="PTHR11012:SF30">
    <property type="entry name" value="PROTEIN KINASE-LIKE DOMAIN-CONTAINING"/>
    <property type="match status" value="1"/>
</dbReference>
<evidence type="ECO:0000313" key="2">
    <source>
        <dbReference type="EMBL" id="JAS66758.1"/>
    </source>
</evidence>
<sequence>MSLERPEWLDDRFLFTCLQNGSVHESFNVKEVNITSVVPPGNNFGGCLWRVHVKYQENGLENAQSLSLVVKKPTEIESMKEAYGQFTMVEPTFYKSFMPQAYKISPNINFAPKTYVSTVSDVIILEDLKACGYLMADRCRMLDFDHCRLYVVAAATFHAVSVAIHKIQPLLVESLGVEKTFSNDPGPAVLIKRYNLIGMRILADKMELLEEYKRYSNILRNSASGVWNLAVEALKPNASLNALHQGDPWTPNMMFKYDSLEKVIDIKLLDFQQLRYSSPVNDLVFFLWTSAIHDVRESKLEDLYQIYCETLNEKLEEFGCTERLTCGQLLENVKILSPFALLMCAVFYPVLTSERLLNPNALMSEDDSVVRNEFEAYYDKEFCEYILPRVLRQIKAAGIFDYVIGKIQAQC</sequence>
<dbReference type="EMBL" id="GECZ01003011">
    <property type="protein sequence ID" value="JAS66758.1"/>
    <property type="molecule type" value="Transcribed_RNA"/>
</dbReference>
<dbReference type="SUPFAM" id="SSF56112">
    <property type="entry name" value="Protein kinase-like (PK-like)"/>
    <property type="match status" value="1"/>
</dbReference>
<dbReference type="Gene3D" id="3.90.1200.10">
    <property type="match status" value="1"/>
</dbReference>
<dbReference type="AlphaFoldDB" id="A0A1B6GWD2"/>
<accession>A0A1B6GWD2</accession>
<proteinExistence type="predicted"/>
<dbReference type="InterPro" id="IPR011009">
    <property type="entry name" value="Kinase-like_dom_sf"/>
</dbReference>
<evidence type="ECO:0000259" key="1">
    <source>
        <dbReference type="SMART" id="SM00587"/>
    </source>
</evidence>
<name>A0A1B6GWD2_9HEMI</name>
<dbReference type="PANTHER" id="PTHR11012">
    <property type="entry name" value="PROTEIN KINASE-LIKE DOMAIN-CONTAINING"/>
    <property type="match status" value="1"/>
</dbReference>
<dbReference type="InterPro" id="IPR015897">
    <property type="entry name" value="CHK_kinase-like"/>
</dbReference>
<dbReference type="InterPro" id="IPR004119">
    <property type="entry name" value="EcKL"/>
</dbReference>
<gene>
    <name evidence="2" type="ORF">g.765</name>
</gene>
<reference evidence="2" key="1">
    <citation type="submission" date="2015-11" db="EMBL/GenBank/DDBJ databases">
        <title>De novo transcriptome assembly of four potential Pierce s Disease insect vectors from Arizona vineyards.</title>
        <authorList>
            <person name="Tassone E.E."/>
        </authorList>
    </citation>
    <scope>NUCLEOTIDE SEQUENCE</scope>
</reference>
<protein>
    <recommendedName>
        <fullName evidence="1">CHK kinase-like domain-containing protein</fullName>
    </recommendedName>
</protein>